<dbReference type="EMBL" id="VSRR010152872">
    <property type="protein sequence ID" value="MPD06762.1"/>
    <property type="molecule type" value="Genomic_DNA"/>
</dbReference>
<protein>
    <submittedName>
        <fullName evidence="1">Uncharacterized protein</fullName>
    </submittedName>
</protein>
<dbReference type="AlphaFoldDB" id="A0A5B7K8M0"/>
<name>A0A5B7K8M0_PORTR</name>
<organism evidence="1 2">
    <name type="scientific">Portunus trituberculatus</name>
    <name type="common">Swimming crab</name>
    <name type="synonym">Neptunus trituberculatus</name>
    <dbReference type="NCBI Taxonomy" id="210409"/>
    <lineage>
        <taxon>Eukaryota</taxon>
        <taxon>Metazoa</taxon>
        <taxon>Ecdysozoa</taxon>
        <taxon>Arthropoda</taxon>
        <taxon>Crustacea</taxon>
        <taxon>Multicrustacea</taxon>
        <taxon>Malacostraca</taxon>
        <taxon>Eumalacostraca</taxon>
        <taxon>Eucarida</taxon>
        <taxon>Decapoda</taxon>
        <taxon>Pleocyemata</taxon>
        <taxon>Brachyura</taxon>
        <taxon>Eubrachyura</taxon>
        <taxon>Portunoidea</taxon>
        <taxon>Portunidae</taxon>
        <taxon>Portuninae</taxon>
        <taxon>Portunus</taxon>
    </lineage>
</organism>
<comment type="caution">
    <text evidence="1">The sequence shown here is derived from an EMBL/GenBank/DDBJ whole genome shotgun (WGS) entry which is preliminary data.</text>
</comment>
<sequence>MATQGQGAMQNLSCCCCCGGGGGGGSSRCLLGRCEAESLNGRSGGGGMR</sequence>
<dbReference type="Proteomes" id="UP000324222">
    <property type="component" value="Unassembled WGS sequence"/>
</dbReference>
<reference evidence="1 2" key="1">
    <citation type="submission" date="2019-05" db="EMBL/GenBank/DDBJ databases">
        <title>Another draft genome of Portunus trituberculatus and its Hox gene families provides insights of decapod evolution.</title>
        <authorList>
            <person name="Jeong J.-H."/>
            <person name="Song I."/>
            <person name="Kim S."/>
            <person name="Choi T."/>
            <person name="Kim D."/>
            <person name="Ryu S."/>
            <person name="Kim W."/>
        </authorList>
    </citation>
    <scope>NUCLEOTIDE SEQUENCE [LARGE SCALE GENOMIC DNA]</scope>
    <source>
        <tissue evidence="1">Muscle</tissue>
    </source>
</reference>
<gene>
    <name evidence="1" type="ORF">E2C01_102590</name>
</gene>
<evidence type="ECO:0000313" key="2">
    <source>
        <dbReference type="Proteomes" id="UP000324222"/>
    </source>
</evidence>
<keyword evidence="2" id="KW-1185">Reference proteome</keyword>
<proteinExistence type="predicted"/>
<accession>A0A5B7K8M0</accession>
<evidence type="ECO:0000313" key="1">
    <source>
        <dbReference type="EMBL" id="MPD06762.1"/>
    </source>
</evidence>